<comment type="caution">
    <text evidence="1">The sequence shown here is derived from an EMBL/GenBank/DDBJ whole genome shotgun (WGS) entry which is preliminary data.</text>
</comment>
<proteinExistence type="predicted"/>
<gene>
    <name evidence="1" type="ORF">SDC9_143284</name>
</gene>
<protein>
    <submittedName>
        <fullName evidence="1">Uncharacterized protein</fullName>
    </submittedName>
</protein>
<dbReference type="AlphaFoldDB" id="A0A645E347"/>
<evidence type="ECO:0000313" key="1">
    <source>
        <dbReference type="EMBL" id="MPM96127.1"/>
    </source>
</evidence>
<organism evidence="1">
    <name type="scientific">bioreactor metagenome</name>
    <dbReference type="NCBI Taxonomy" id="1076179"/>
    <lineage>
        <taxon>unclassified sequences</taxon>
        <taxon>metagenomes</taxon>
        <taxon>ecological metagenomes</taxon>
    </lineage>
</organism>
<name>A0A645E347_9ZZZZ</name>
<dbReference type="EMBL" id="VSSQ01042534">
    <property type="protein sequence ID" value="MPM96127.1"/>
    <property type="molecule type" value="Genomic_DNA"/>
</dbReference>
<reference evidence="1" key="1">
    <citation type="submission" date="2019-08" db="EMBL/GenBank/DDBJ databases">
        <authorList>
            <person name="Kucharzyk K."/>
            <person name="Murdoch R.W."/>
            <person name="Higgins S."/>
            <person name="Loffler F."/>
        </authorList>
    </citation>
    <scope>NUCLEOTIDE SEQUENCE</scope>
</reference>
<sequence length="81" mass="8823">MRNTAYHVSAPAGGDVMDQIMIPHTGPPGIAFFAALQPAIVDGKLDIIGLGLFETLLINVRQSRHSFLCFFSFFILAEQST</sequence>
<accession>A0A645E347</accession>